<accession>A0ABU3C0U5</accession>
<dbReference type="RefSeq" id="WP_311653072.1">
    <property type="nucleotide sequence ID" value="NZ_JAVRIB010000008.1"/>
</dbReference>
<evidence type="ECO:0000256" key="1">
    <source>
        <dbReference type="SAM" id="Phobius"/>
    </source>
</evidence>
<evidence type="ECO:0000313" key="4">
    <source>
        <dbReference type="Proteomes" id="UP001251857"/>
    </source>
</evidence>
<name>A0ABU3C0U5_9GAMM</name>
<dbReference type="SUPFAM" id="SSF51126">
    <property type="entry name" value="Pectin lyase-like"/>
    <property type="match status" value="3"/>
</dbReference>
<dbReference type="NCBIfam" id="NF041518">
    <property type="entry name" value="choice_anch_Q"/>
    <property type="match status" value="1"/>
</dbReference>
<dbReference type="InterPro" id="IPR006626">
    <property type="entry name" value="PbH1"/>
</dbReference>
<comment type="caution">
    <text evidence="3">The sequence shown here is derived from an EMBL/GenBank/DDBJ whole genome shotgun (WGS) entry which is preliminary data.</text>
</comment>
<evidence type="ECO:0000313" key="3">
    <source>
        <dbReference type="EMBL" id="MDT0635174.1"/>
    </source>
</evidence>
<reference evidence="3 4" key="1">
    <citation type="submission" date="2023-09" db="EMBL/GenBank/DDBJ databases">
        <authorList>
            <person name="Rey-Velasco X."/>
        </authorList>
    </citation>
    <scope>NUCLEOTIDE SEQUENCE [LARGE SCALE GENOMIC DNA]</scope>
    <source>
        <strain evidence="3 4">W335</strain>
    </source>
</reference>
<keyword evidence="4" id="KW-1185">Reference proteome</keyword>
<proteinExistence type="predicted"/>
<keyword evidence="1" id="KW-0812">Transmembrane</keyword>
<dbReference type="Proteomes" id="UP001251857">
    <property type="component" value="Unassembled WGS sequence"/>
</dbReference>
<keyword evidence="1" id="KW-0472">Membrane</keyword>
<dbReference type="InterPro" id="IPR011050">
    <property type="entry name" value="Pectin_lyase_fold/virulence"/>
</dbReference>
<feature type="signal peptide" evidence="2">
    <location>
        <begin position="1"/>
        <end position="34"/>
    </location>
</feature>
<dbReference type="PANTHER" id="PTHR34720">
    <property type="entry name" value="MICROCYSTIN DEPENDENT PROTEIN"/>
    <property type="match status" value="1"/>
</dbReference>
<gene>
    <name evidence="3" type="ORF">RM532_09420</name>
</gene>
<dbReference type="EMBL" id="JAVRIB010000008">
    <property type="protein sequence ID" value="MDT0635174.1"/>
    <property type="molecule type" value="Genomic_DNA"/>
</dbReference>
<sequence>MHWGTTGIFPRRLFSSGILVSLLAGGALATSAHAATFTVTTTADNEFDDGECTLREAVALANGAGSEDACNDSGSMGDDDGDTINFDDVDLASEGQIIVLTEGSLRIQDDVLIDGFVQAPESGDLLGALVDGLGSLLGGNDGDSVDQNRMAISGGDNARVFFVDTDPTAVGNSGNVTFQNLIVANGFAAAGDPENGNGAGIHNSTGAGTSSNRLTLINTLVTGNESTADAAGEGGGGIFNSGNLFLEDSDILGNSVTGTAGNGGGILNAGNLNVTRGNISGNTALRAGGGVEQLDGSAMFSETAFAQNNAGGNAPNPGNGGAVHITAGDTDFTNVTATGNIAAREGGALWNNAGQTMTVSNGSYAENVASGPAADDGGGALFNNGGVVNVNQADFSNNLANGASGSGGAIFNGQTDSSAGRLTINGGNYSGNAAVRAGGGIEDASGNPDDLRISGITADGNRTGAIGDTPANPGNGGFLHVSDGEGVTRIEIFGGTYRNNTAAREGGALWNGAGTMIVEDAVIQTNTASGDAADDGGGGIFNNGGTLIVRDNTTISGNRADGTLGSGGGIFNAVNGTAEITSSSITGNNANRAGGGIEDASLVTENAVTLTDVTLSGNNGGDNPGNGGGLHVTGDGNIVVMNSTIRNNTAAEGGGLWNNAGEMSVTDSIIENNTANGDAADQGGGGVFNQAGTLIITSSTLNGNDATGTSGSGGAAFNDGDANDEATATLTIDRSSIFANTSQRAGGGIENNAGTVEITRTVIGGLDEARGNITGNNPGNGGALHTTGAGDVTIDDSAIVFNTASEGGGLWNSAGGTLTVANSTISSNVATASSTVSAGLRGGGGVFNDGGTTTLINVTVTQNDSMTNGGGIASVDGASITADNTIVDNNNIDDPGTNDGPDAFGNVTVDTSFIGNTSGASVTGDVLTGDAQLDELTVSGNTLIHVAPFGSPAVDAGNDTICDAAPIDNRDQRGVVRDFDGDGNGIEGCDIGAVEFTQNPVLTLTGNGPAEVPATPGDENVTALAFTLTNNTAEEVDVDGFNGSVTGDVSANIADADVYLDNNGNGNLDSGEASAMPIGNVQINASGQFFVTLNPERTLMADGGDESYIIVIDIAADTSTAITPTSSMLFAGGGLFMVLATLGGLRRRVAWPLAALTLAVGLSACGGSGGGGGGGDDGGGMMPPTGNLQFTLTQVTATGQTGNAVADNLPLEGPAITISSE</sequence>
<keyword evidence="1" id="KW-1133">Transmembrane helix</keyword>
<dbReference type="InterPro" id="IPR026457">
    <property type="entry name" value="CSLREA_Nterm"/>
</dbReference>
<dbReference type="NCBIfam" id="TIGR04214">
    <property type="entry name" value="CSLREA_Nterm"/>
    <property type="match status" value="1"/>
</dbReference>
<feature type="transmembrane region" description="Helical" evidence="1">
    <location>
        <begin position="1128"/>
        <end position="1145"/>
    </location>
</feature>
<evidence type="ECO:0000256" key="2">
    <source>
        <dbReference type="SAM" id="SignalP"/>
    </source>
</evidence>
<protein>
    <submittedName>
        <fullName evidence="3">Choice-of-anchor Q domain-containing protein</fullName>
    </submittedName>
</protein>
<organism evidence="3 4">
    <name type="scientific">Spectribacter hydrogenoxidans</name>
    <dbReference type="NCBI Taxonomy" id="3075608"/>
    <lineage>
        <taxon>Bacteria</taxon>
        <taxon>Pseudomonadati</taxon>
        <taxon>Pseudomonadota</taxon>
        <taxon>Gammaproteobacteria</taxon>
        <taxon>Salinisphaerales</taxon>
        <taxon>Salinisphaeraceae</taxon>
        <taxon>Spectribacter</taxon>
    </lineage>
</organism>
<keyword evidence="2" id="KW-0732">Signal</keyword>
<dbReference type="SMART" id="SM00710">
    <property type="entry name" value="PbH1"/>
    <property type="match status" value="12"/>
</dbReference>
<feature type="chain" id="PRO_5045646615" evidence="2">
    <location>
        <begin position="35"/>
        <end position="1221"/>
    </location>
</feature>
<dbReference type="PANTHER" id="PTHR34720:SF9">
    <property type="entry name" value="BLR4714 PROTEIN"/>
    <property type="match status" value="1"/>
</dbReference>
<dbReference type="InterPro" id="IPR059226">
    <property type="entry name" value="Choice_anch_Q_dom"/>
</dbReference>